<feature type="region of interest" description="Disordered" evidence="1">
    <location>
        <begin position="39"/>
        <end position="91"/>
    </location>
</feature>
<evidence type="ECO:0000256" key="1">
    <source>
        <dbReference type="SAM" id="MobiDB-lite"/>
    </source>
</evidence>
<protein>
    <submittedName>
        <fullName evidence="2">Uncharacterized protein</fullName>
    </submittedName>
</protein>
<dbReference type="Proteomes" id="UP001222325">
    <property type="component" value="Unassembled WGS sequence"/>
</dbReference>
<name>A0AAD6TRF1_9AGAR</name>
<dbReference type="AlphaFoldDB" id="A0AAD6TRF1"/>
<proteinExistence type="predicted"/>
<dbReference type="EMBL" id="JARJCN010000115">
    <property type="protein sequence ID" value="KAJ7073409.1"/>
    <property type="molecule type" value="Genomic_DNA"/>
</dbReference>
<accession>A0AAD6TRF1</accession>
<evidence type="ECO:0000313" key="2">
    <source>
        <dbReference type="EMBL" id="KAJ7073409.1"/>
    </source>
</evidence>
<comment type="caution">
    <text evidence="2">The sequence shown here is derived from an EMBL/GenBank/DDBJ whole genome shotgun (WGS) entry which is preliminary data.</text>
</comment>
<gene>
    <name evidence="2" type="ORF">B0H15DRAFT_957246</name>
</gene>
<organism evidence="2 3">
    <name type="scientific">Mycena belliarum</name>
    <dbReference type="NCBI Taxonomy" id="1033014"/>
    <lineage>
        <taxon>Eukaryota</taxon>
        <taxon>Fungi</taxon>
        <taxon>Dikarya</taxon>
        <taxon>Basidiomycota</taxon>
        <taxon>Agaricomycotina</taxon>
        <taxon>Agaricomycetes</taxon>
        <taxon>Agaricomycetidae</taxon>
        <taxon>Agaricales</taxon>
        <taxon>Marasmiineae</taxon>
        <taxon>Mycenaceae</taxon>
        <taxon>Mycena</taxon>
    </lineage>
</organism>
<reference evidence="2" key="1">
    <citation type="submission" date="2023-03" db="EMBL/GenBank/DDBJ databases">
        <title>Massive genome expansion in bonnet fungi (Mycena s.s.) driven by repeated elements and novel gene families across ecological guilds.</title>
        <authorList>
            <consortium name="Lawrence Berkeley National Laboratory"/>
            <person name="Harder C.B."/>
            <person name="Miyauchi S."/>
            <person name="Viragh M."/>
            <person name="Kuo A."/>
            <person name="Thoen E."/>
            <person name="Andreopoulos B."/>
            <person name="Lu D."/>
            <person name="Skrede I."/>
            <person name="Drula E."/>
            <person name="Henrissat B."/>
            <person name="Morin E."/>
            <person name="Kohler A."/>
            <person name="Barry K."/>
            <person name="LaButti K."/>
            <person name="Morin E."/>
            <person name="Salamov A."/>
            <person name="Lipzen A."/>
            <person name="Mereny Z."/>
            <person name="Hegedus B."/>
            <person name="Baldrian P."/>
            <person name="Stursova M."/>
            <person name="Weitz H."/>
            <person name="Taylor A."/>
            <person name="Grigoriev I.V."/>
            <person name="Nagy L.G."/>
            <person name="Martin F."/>
            <person name="Kauserud H."/>
        </authorList>
    </citation>
    <scope>NUCLEOTIDE SEQUENCE</scope>
    <source>
        <strain evidence="2">CBHHK173m</strain>
    </source>
</reference>
<evidence type="ECO:0000313" key="3">
    <source>
        <dbReference type="Proteomes" id="UP001222325"/>
    </source>
</evidence>
<sequence length="304" mass="32716">MPRVTAVTRTACPKSTALHRIPDGLSPLSLCSLTASPRPSLTPFDKPAGPTHEAPSARRTRGGASLQRNSRSPSPPPHVRMCPRPPRRMYRTADGLSDLSAYTWRSARLIEAAVHANAQAKHPAPRQTRTPRSRASRCAFCAVTPLQNPLVPTTLATTPAALCALEDRARRGRSSARTTRQGSCAGYAERTSGRFLAHVPRACSTRRLPTVLLSCAARLAAGYPPVARAQQAWPDGFWGALLPVGSGSDTTLRDPPSARALCIACLATLRTRTVLASKSGRPLTLFRGGFAEYQFDNLKLKLAR</sequence>
<keyword evidence="3" id="KW-1185">Reference proteome</keyword>